<comment type="caution">
    <text evidence="1">The sequence shown here is derived from an EMBL/GenBank/DDBJ whole genome shotgun (WGS) entry which is preliminary data.</text>
</comment>
<protein>
    <submittedName>
        <fullName evidence="1">Uncharacterized protein</fullName>
    </submittedName>
</protein>
<reference evidence="1" key="1">
    <citation type="submission" date="2019-10" db="EMBL/GenBank/DDBJ databases">
        <authorList>
            <consortium name="DOE Joint Genome Institute"/>
            <person name="Kuo A."/>
            <person name="Miyauchi S."/>
            <person name="Kiss E."/>
            <person name="Drula E."/>
            <person name="Kohler A."/>
            <person name="Sanchez-Garcia M."/>
            <person name="Andreopoulos B."/>
            <person name="Barry K.W."/>
            <person name="Bonito G."/>
            <person name="Buee M."/>
            <person name="Carver A."/>
            <person name="Chen C."/>
            <person name="Cichocki N."/>
            <person name="Clum A."/>
            <person name="Culley D."/>
            <person name="Crous P.W."/>
            <person name="Fauchery L."/>
            <person name="Girlanda M."/>
            <person name="Hayes R."/>
            <person name="Keri Z."/>
            <person name="Labutti K."/>
            <person name="Lipzen A."/>
            <person name="Lombard V."/>
            <person name="Magnuson J."/>
            <person name="Maillard F."/>
            <person name="Morin E."/>
            <person name="Murat C."/>
            <person name="Nolan M."/>
            <person name="Ohm R."/>
            <person name="Pangilinan J."/>
            <person name="Pereira M."/>
            <person name="Perotto S."/>
            <person name="Peter M."/>
            <person name="Riley R."/>
            <person name="Sitrit Y."/>
            <person name="Stielow B."/>
            <person name="Szollosi G."/>
            <person name="Zifcakova L."/>
            <person name="Stursova M."/>
            <person name="Spatafora J.W."/>
            <person name="Tedersoo L."/>
            <person name="Vaario L.-M."/>
            <person name="Yamada A."/>
            <person name="Yan M."/>
            <person name="Wang P."/>
            <person name="Xu J."/>
            <person name="Bruns T."/>
            <person name="Baldrian P."/>
            <person name="Vilgalys R."/>
            <person name="Henrissat B."/>
            <person name="Grigoriev I.V."/>
            <person name="Hibbett D."/>
            <person name="Nagy L.G."/>
            <person name="Martin F.M."/>
        </authorList>
    </citation>
    <scope>NUCLEOTIDE SEQUENCE</scope>
    <source>
        <strain evidence="1">P2</strain>
    </source>
</reference>
<dbReference type="EMBL" id="MU117967">
    <property type="protein sequence ID" value="KAF9652670.1"/>
    <property type="molecule type" value="Genomic_DNA"/>
</dbReference>
<proteinExistence type="predicted"/>
<reference evidence="1" key="2">
    <citation type="journal article" date="2020" name="Nat. Commun.">
        <title>Large-scale genome sequencing of mycorrhizal fungi provides insights into the early evolution of symbiotic traits.</title>
        <authorList>
            <person name="Miyauchi S."/>
            <person name="Kiss E."/>
            <person name="Kuo A."/>
            <person name="Drula E."/>
            <person name="Kohler A."/>
            <person name="Sanchez-Garcia M."/>
            <person name="Morin E."/>
            <person name="Andreopoulos B."/>
            <person name="Barry K.W."/>
            <person name="Bonito G."/>
            <person name="Buee M."/>
            <person name="Carver A."/>
            <person name="Chen C."/>
            <person name="Cichocki N."/>
            <person name="Clum A."/>
            <person name="Culley D."/>
            <person name="Crous P.W."/>
            <person name="Fauchery L."/>
            <person name="Girlanda M."/>
            <person name="Hayes R.D."/>
            <person name="Keri Z."/>
            <person name="LaButti K."/>
            <person name="Lipzen A."/>
            <person name="Lombard V."/>
            <person name="Magnuson J."/>
            <person name="Maillard F."/>
            <person name="Murat C."/>
            <person name="Nolan M."/>
            <person name="Ohm R.A."/>
            <person name="Pangilinan J."/>
            <person name="Pereira M.F."/>
            <person name="Perotto S."/>
            <person name="Peter M."/>
            <person name="Pfister S."/>
            <person name="Riley R."/>
            <person name="Sitrit Y."/>
            <person name="Stielow J.B."/>
            <person name="Szollosi G."/>
            <person name="Zifcakova L."/>
            <person name="Stursova M."/>
            <person name="Spatafora J.W."/>
            <person name="Tedersoo L."/>
            <person name="Vaario L.M."/>
            <person name="Yamada A."/>
            <person name="Yan M."/>
            <person name="Wang P."/>
            <person name="Xu J."/>
            <person name="Bruns T."/>
            <person name="Baldrian P."/>
            <person name="Vilgalys R."/>
            <person name="Dunand C."/>
            <person name="Henrissat B."/>
            <person name="Grigoriev I.V."/>
            <person name="Hibbett D."/>
            <person name="Nagy L.G."/>
            <person name="Martin F.M."/>
        </authorList>
    </citation>
    <scope>NUCLEOTIDE SEQUENCE</scope>
    <source>
        <strain evidence="1">P2</strain>
    </source>
</reference>
<evidence type="ECO:0000313" key="1">
    <source>
        <dbReference type="EMBL" id="KAF9652670.1"/>
    </source>
</evidence>
<evidence type="ECO:0000313" key="2">
    <source>
        <dbReference type="Proteomes" id="UP000886501"/>
    </source>
</evidence>
<sequence length="125" mass="13950">MVVFTPVMSEPVESVVGSVSKDIVPRESTQLEEQAPPPPYENLEAGRPEPSPTPGPWHTRPTRPTFTNVLIRSLSIMGYCSLVALCTVYGYTDVRTHAIHAVNVLERTRCRVLYPEGSNRPLRTF</sequence>
<accession>A0ACB6ZS36</accession>
<keyword evidence="2" id="KW-1185">Reference proteome</keyword>
<dbReference type="Proteomes" id="UP000886501">
    <property type="component" value="Unassembled WGS sequence"/>
</dbReference>
<gene>
    <name evidence="1" type="ORF">BDM02DRAFT_3108742</name>
</gene>
<name>A0ACB6ZS36_THEGA</name>
<organism evidence="1 2">
    <name type="scientific">Thelephora ganbajun</name>
    <name type="common">Ganba fungus</name>
    <dbReference type="NCBI Taxonomy" id="370292"/>
    <lineage>
        <taxon>Eukaryota</taxon>
        <taxon>Fungi</taxon>
        <taxon>Dikarya</taxon>
        <taxon>Basidiomycota</taxon>
        <taxon>Agaricomycotina</taxon>
        <taxon>Agaricomycetes</taxon>
        <taxon>Thelephorales</taxon>
        <taxon>Thelephoraceae</taxon>
        <taxon>Thelephora</taxon>
    </lineage>
</organism>